<dbReference type="SMART" id="SM00879">
    <property type="entry name" value="Brix"/>
    <property type="match status" value="1"/>
</dbReference>
<feature type="domain" description="Brix" evidence="8">
    <location>
        <begin position="31"/>
        <end position="236"/>
    </location>
</feature>
<organism evidence="9">
    <name type="scientific">Caligus clemensi</name>
    <name type="common">Sea louse</name>
    <dbReference type="NCBI Taxonomy" id="344056"/>
    <lineage>
        <taxon>Eukaryota</taxon>
        <taxon>Metazoa</taxon>
        <taxon>Ecdysozoa</taxon>
        <taxon>Arthropoda</taxon>
        <taxon>Crustacea</taxon>
        <taxon>Multicrustacea</taxon>
        <taxon>Hexanauplia</taxon>
        <taxon>Copepoda</taxon>
        <taxon>Siphonostomatoida</taxon>
        <taxon>Caligidae</taxon>
        <taxon>Caligus</taxon>
    </lineage>
</organism>
<gene>
    <name evidence="9" type="primary">BXDC1</name>
</gene>
<evidence type="ECO:0000256" key="4">
    <source>
        <dbReference type="ARBA" id="ARBA00023242"/>
    </source>
</evidence>
<dbReference type="GO" id="GO:0000463">
    <property type="term" value="P:maturation of LSU-rRNA from tricistronic rRNA transcript (SSU-rRNA, 5.8S rRNA, LSU-rRNA)"/>
    <property type="evidence" value="ECO:0007669"/>
    <property type="project" value="TreeGrafter"/>
</dbReference>
<dbReference type="PROSITE" id="PS50833">
    <property type="entry name" value="BRIX"/>
    <property type="match status" value="1"/>
</dbReference>
<dbReference type="GO" id="GO:0000027">
    <property type="term" value="P:ribosomal large subunit assembly"/>
    <property type="evidence" value="ECO:0007669"/>
    <property type="project" value="InterPro"/>
</dbReference>
<evidence type="ECO:0000313" key="9">
    <source>
        <dbReference type="EMBL" id="ACO15438.1"/>
    </source>
</evidence>
<evidence type="ECO:0000256" key="2">
    <source>
        <dbReference type="ARBA" id="ARBA00010782"/>
    </source>
</evidence>
<keyword evidence="4 6" id="KW-0539">Nucleus</keyword>
<dbReference type="InterPro" id="IPR039770">
    <property type="entry name" value="Rpf2"/>
</dbReference>
<comment type="subcellular location">
    <subcellularLocation>
        <location evidence="1 6">Nucleus</location>
        <location evidence="1 6">Nucleolus</location>
    </subcellularLocation>
</comment>
<name>C1C2D5_CALCM</name>
<dbReference type="PANTHER" id="PTHR12728:SF0">
    <property type="entry name" value="RIBOSOME PRODUCTION FACTOR 2 HOMOLOG"/>
    <property type="match status" value="1"/>
</dbReference>
<accession>C1C2D5</accession>
<comment type="similarity">
    <text evidence="2 6">Belongs to the RPF2 family.</text>
</comment>
<evidence type="ECO:0000259" key="8">
    <source>
        <dbReference type="PROSITE" id="PS50833"/>
    </source>
</evidence>
<dbReference type="Pfam" id="PF04427">
    <property type="entry name" value="Brix"/>
    <property type="match status" value="1"/>
</dbReference>
<dbReference type="GO" id="GO:0005730">
    <property type="term" value="C:nucleolus"/>
    <property type="evidence" value="ECO:0007669"/>
    <property type="project" value="UniProtKB-SubCell"/>
</dbReference>
<dbReference type="PANTHER" id="PTHR12728">
    <property type="entry name" value="BRIX DOMAIN CONTAINING PROTEIN"/>
    <property type="match status" value="1"/>
</dbReference>
<proteinExistence type="evidence at transcript level"/>
<protein>
    <recommendedName>
        <fullName evidence="3 6">Ribosome production factor 2 homolog</fullName>
    </recommendedName>
    <alternativeName>
        <fullName evidence="5 6">Ribosome biogenesis protein RPF2 homolog</fullName>
    </alternativeName>
</protein>
<feature type="region of interest" description="Disordered" evidence="7">
    <location>
        <begin position="280"/>
        <end position="305"/>
    </location>
</feature>
<dbReference type="EMBL" id="BT081014">
    <property type="protein sequence ID" value="ACO15438.1"/>
    <property type="molecule type" value="mRNA"/>
</dbReference>
<dbReference type="InterPro" id="IPR007109">
    <property type="entry name" value="Brix"/>
</dbReference>
<sequence length="321" mass="36412">MGVIKRVVKPRNKKSRRALESREPKAIENLKQAIIIKGLNTSNTIRDVLKDLASLKKPHAINFSKKNNYRPFEDSVPIETIGQRSDASLFVLSNRTKKRPNNLTFGRLYDGKLLDMIELGVDSYKSLSEFDSSSKIDTGTKPCLIFNGPLFETNPELSRLKSIFIDFFRGPVVNKIRLAGIEHCLSFTAVSESKVALRSYKICLKKSGTRFPRIELNDMGPHMDFSLRRSHLASEDLMKTALKRVKNVDKAKVVQNISKDELDNTYGRVHIRPQKVGEIQTRKSKALKPSAEEKKEAAATKAKEAEHIRRKNVEAIFMETD</sequence>
<dbReference type="GO" id="GO:0019843">
    <property type="term" value="F:rRNA binding"/>
    <property type="evidence" value="ECO:0007669"/>
    <property type="project" value="UniProtKB-UniRule"/>
</dbReference>
<dbReference type="AlphaFoldDB" id="C1C2D5"/>
<evidence type="ECO:0000256" key="5">
    <source>
        <dbReference type="ARBA" id="ARBA00030889"/>
    </source>
</evidence>
<reference evidence="9" key="1">
    <citation type="submission" date="2009-03" db="EMBL/GenBank/DDBJ databases">
        <title>Caligus clemensi ESTs and full-length cDNAs.</title>
        <authorList>
            <person name="Yasuike M."/>
            <person name="von Schalburg K."/>
            <person name="Cooper G."/>
            <person name="Leong J."/>
            <person name="Jones S.R.M."/>
            <person name="Koop B.F."/>
        </authorList>
    </citation>
    <scope>NUCLEOTIDE SEQUENCE</scope>
    <source>
        <tissue evidence="9">Whole</tissue>
    </source>
</reference>
<evidence type="ECO:0000256" key="3">
    <source>
        <dbReference type="ARBA" id="ARBA00020387"/>
    </source>
</evidence>
<evidence type="ECO:0000256" key="7">
    <source>
        <dbReference type="SAM" id="MobiDB-lite"/>
    </source>
</evidence>
<evidence type="ECO:0000256" key="1">
    <source>
        <dbReference type="ARBA" id="ARBA00004604"/>
    </source>
</evidence>
<evidence type="ECO:0000256" key="6">
    <source>
        <dbReference type="RuleBase" id="RU367086"/>
    </source>
</evidence>
<feature type="compositionally biased region" description="Basic and acidic residues" evidence="7">
    <location>
        <begin position="290"/>
        <end position="305"/>
    </location>
</feature>